<dbReference type="RefSeq" id="WP_337331840.1">
    <property type="nucleotide sequence ID" value="NZ_JBBDGM010000005.1"/>
</dbReference>
<reference evidence="2 3" key="1">
    <citation type="submission" date="2024-02" db="EMBL/GenBank/DDBJ databases">
        <authorList>
            <person name="Saticioglu I.B."/>
        </authorList>
    </citation>
    <scope>NUCLEOTIDE SEQUENCE [LARGE SCALE GENOMIC DNA]</scope>
    <source>
        <strain evidence="2 3">Mu-80</strain>
    </source>
</reference>
<gene>
    <name evidence="2" type="ORF">WDU99_07575</name>
</gene>
<dbReference type="Proteomes" id="UP001371224">
    <property type="component" value="Unassembled WGS sequence"/>
</dbReference>
<evidence type="ECO:0000313" key="3">
    <source>
        <dbReference type="Proteomes" id="UP001371224"/>
    </source>
</evidence>
<feature type="transmembrane region" description="Helical" evidence="1">
    <location>
        <begin position="121"/>
        <end position="143"/>
    </location>
</feature>
<dbReference type="NCBIfam" id="NF038403">
    <property type="entry name" value="perm_prefix_1"/>
    <property type="match status" value="1"/>
</dbReference>
<feature type="transmembrane region" description="Helical" evidence="1">
    <location>
        <begin position="253"/>
        <end position="274"/>
    </location>
</feature>
<evidence type="ECO:0000256" key="1">
    <source>
        <dbReference type="SAM" id="Phobius"/>
    </source>
</evidence>
<keyword evidence="3" id="KW-1185">Reference proteome</keyword>
<keyword evidence="1" id="KW-0812">Transmembrane</keyword>
<sequence>MTATLTERYIAATVRSLPPGLQTEVRDELDASIADAVAARTDQGEAHEAAERSVLTELGDPGSLAAGYADRPLHLIGPKYYLMWWRLLKLLLAIVPACAAVGVAIAGMVANDPVGTIIGEVVVVIIGTIVHVGFWTTVVFAVLERTGADMGIRWSVDSLPEPQESGASRGDLIASLIMLGAFAAALLWDHFIGLVLIGDGRVDVGVGLGSQTTVLSVLDPQLWPWWTGAALVIIGVEAAIAVAVFVRRGWTPVLAVVNTVTAIVFAAGALYLVVADRLLNPAFVDATLGRDDVPGEVGRILAIILAVVIVGVATWDIIDGWLKVRRARAARISRIAR</sequence>
<feature type="transmembrane region" description="Helical" evidence="1">
    <location>
        <begin position="225"/>
        <end position="246"/>
    </location>
</feature>
<keyword evidence="1" id="KW-1133">Transmembrane helix</keyword>
<name>A0ABU8LBL4_9MICO</name>
<organism evidence="2 3">
    <name type="scientific">Microbacterium bandirmense</name>
    <dbReference type="NCBI Taxonomy" id="3122050"/>
    <lineage>
        <taxon>Bacteria</taxon>
        <taxon>Bacillati</taxon>
        <taxon>Actinomycetota</taxon>
        <taxon>Actinomycetes</taxon>
        <taxon>Micrococcales</taxon>
        <taxon>Microbacteriaceae</taxon>
        <taxon>Microbacterium</taxon>
    </lineage>
</organism>
<protein>
    <submittedName>
        <fullName evidence="2">Permease prefix domain 1-containing protein</fullName>
    </submittedName>
</protein>
<comment type="caution">
    <text evidence="2">The sequence shown here is derived from an EMBL/GenBank/DDBJ whole genome shotgun (WGS) entry which is preliminary data.</text>
</comment>
<evidence type="ECO:0000313" key="2">
    <source>
        <dbReference type="EMBL" id="MEJ1088174.1"/>
    </source>
</evidence>
<feature type="transmembrane region" description="Helical" evidence="1">
    <location>
        <begin position="300"/>
        <end position="318"/>
    </location>
</feature>
<accession>A0ABU8LBL4</accession>
<feature type="transmembrane region" description="Helical" evidence="1">
    <location>
        <begin position="172"/>
        <end position="197"/>
    </location>
</feature>
<dbReference type="EMBL" id="JBBDGM010000005">
    <property type="protein sequence ID" value="MEJ1088174.1"/>
    <property type="molecule type" value="Genomic_DNA"/>
</dbReference>
<keyword evidence="1" id="KW-0472">Membrane</keyword>
<dbReference type="InterPro" id="IPR047928">
    <property type="entry name" value="Perm_prefix_1"/>
</dbReference>
<proteinExistence type="predicted"/>
<feature type="transmembrane region" description="Helical" evidence="1">
    <location>
        <begin position="87"/>
        <end position="109"/>
    </location>
</feature>